<evidence type="ECO:0000256" key="1">
    <source>
        <dbReference type="ARBA" id="ARBA00022475"/>
    </source>
</evidence>
<dbReference type="OrthoDB" id="9804636at2"/>
<dbReference type="Gene3D" id="1.20.1300.10">
    <property type="entry name" value="Fumarate reductase/succinate dehydrogenase, transmembrane subunit"/>
    <property type="match status" value="1"/>
</dbReference>
<dbReference type="Pfam" id="PF02313">
    <property type="entry name" value="Fumarate_red_D"/>
    <property type="match status" value="1"/>
</dbReference>
<feature type="transmembrane region" description="Helical" evidence="5">
    <location>
        <begin position="12"/>
        <end position="38"/>
    </location>
</feature>
<dbReference type="PIRSF" id="PIRSF000179">
    <property type="entry name" value="FrdD"/>
    <property type="match status" value="1"/>
</dbReference>
<organism evidence="6 7">
    <name type="scientific">Actinobacillus delphinicola</name>
    <dbReference type="NCBI Taxonomy" id="51161"/>
    <lineage>
        <taxon>Bacteria</taxon>
        <taxon>Pseudomonadati</taxon>
        <taxon>Pseudomonadota</taxon>
        <taxon>Gammaproteobacteria</taxon>
        <taxon>Pasteurellales</taxon>
        <taxon>Pasteurellaceae</taxon>
        <taxon>Actinobacillus</taxon>
    </lineage>
</organism>
<dbReference type="HAMAP" id="MF_00709">
    <property type="entry name" value="Fumarate_red_D"/>
    <property type="match status" value="1"/>
</dbReference>
<feature type="transmembrane region" description="Helical" evidence="5">
    <location>
        <begin position="58"/>
        <end position="76"/>
    </location>
</feature>
<keyword evidence="7" id="KW-1185">Reference proteome</keyword>
<evidence type="ECO:0000313" key="6">
    <source>
        <dbReference type="EMBL" id="VEJ09916.1"/>
    </source>
</evidence>
<evidence type="ECO:0000256" key="3">
    <source>
        <dbReference type="ARBA" id="ARBA00022989"/>
    </source>
</evidence>
<keyword evidence="1 5" id="KW-1003">Cell membrane</keyword>
<dbReference type="GO" id="GO:0006106">
    <property type="term" value="P:fumarate metabolic process"/>
    <property type="evidence" value="ECO:0007669"/>
    <property type="project" value="InterPro"/>
</dbReference>
<dbReference type="AlphaFoldDB" id="A0A448TVE2"/>
<dbReference type="EMBL" id="LR134510">
    <property type="protein sequence ID" value="VEJ09916.1"/>
    <property type="molecule type" value="Genomic_DNA"/>
</dbReference>
<dbReference type="KEGG" id="adp:NCTC12871_01405"/>
<protein>
    <recommendedName>
        <fullName evidence="5">Fumarate reductase subunit D</fullName>
    </recommendedName>
    <alternativeName>
        <fullName evidence="5">Quinol-fumarate reductase subunit D</fullName>
        <shortName evidence="5">QFR subunit D</shortName>
    </alternativeName>
</protein>
<dbReference type="SUPFAM" id="SSF81343">
    <property type="entry name" value="Fumarate reductase respiratory complex transmembrane subunits"/>
    <property type="match status" value="1"/>
</dbReference>
<gene>
    <name evidence="5 6" type="primary">frdD</name>
    <name evidence="6" type="ORF">NCTC12871_01405</name>
</gene>
<evidence type="ECO:0000256" key="4">
    <source>
        <dbReference type="ARBA" id="ARBA00023136"/>
    </source>
</evidence>
<evidence type="ECO:0000313" key="7">
    <source>
        <dbReference type="Proteomes" id="UP000279799"/>
    </source>
</evidence>
<dbReference type="GO" id="GO:0000104">
    <property type="term" value="F:succinate dehydrogenase activity"/>
    <property type="evidence" value="ECO:0007669"/>
    <property type="project" value="UniProtKB-UniRule"/>
</dbReference>
<dbReference type="RefSeq" id="WP_126600233.1">
    <property type="nucleotide sequence ID" value="NZ_LR134510.1"/>
</dbReference>
<dbReference type="InterPro" id="IPR034804">
    <property type="entry name" value="SQR/QFR_C/D"/>
</dbReference>
<dbReference type="NCBIfam" id="NF003977">
    <property type="entry name" value="PRK05470.1-1"/>
    <property type="match status" value="1"/>
</dbReference>
<evidence type="ECO:0000256" key="2">
    <source>
        <dbReference type="ARBA" id="ARBA00022692"/>
    </source>
</evidence>
<comment type="subunit">
    <text evidence="5">Part of an enzyme complex containing four subunits: a flavoprotein (FrdA), an iron-sulfur protein (FrdB), and two hydrophobic anchor proteins (FrdC and FrdD).</text>
</comment>
<keyword evidence="3 5" id="KW-1133">Transmembrane helix</keyword>
<feature type="transmembrane region" description="Helical" evidence="5">
    <location>
        <begin position="88"/>
        <end position="112"/>
    </location>
</feature>
<evidence type="ECO:0000256" key="5">
    <source>
        <dbReference type="HAMAP-Rule" id="MF_00709"/>
    </source>
</evidence>
<dbReference type="Proteomes" id="UP000279799">
    <property type="component" value="Chromosome"/>
</dbReference>
<keyword evidence="4 5" id="KW-0472">Membrane</keyword>
<reference evidence="6 7" key="1">
    <citation type="submission" date="2018-12" db="EMBL/GenBank/DDBJ databases">
        <authorList>
            <consortium name="Pathogen Informatics"/>
        </authorList>
    </citation>
    <scope>NUCLEOTIDE SEQUENCE [LARGE SCALE GENOMIC DNA]</scope>
    <source>
        <strain evidence="6 7">NCTC12871</strain>
    </source>
</reference>
<dbReference type="GO" id="GO:0005886">
    <property type="term" value="C:plasma membrane"/>
    <property type="evidence" value="ECO:0007669"/>
    <property type="project" value="UniProtKB-SubCell"/>
</dbReference>
<dbReference type="CDD" id="cd00547">
    <property type="entry name" value="QFR_TypeD_subunitD"/>
    <property type="match status" value="1"/>
</dbReference>
<dbReference type="InterPro" id="IPR003418">
    <property type="entry name" value="Fumarate_red_D"/>
</dbReference>
<name>A0A448TVE2_9PAST</name>
<accession>A0A448TVE2</accession>
<comment type="subcellular location">
    <subcellularLocation>
        <location evidence="5">Cell membrane</location>
        <topology evidence="5">Multi-pass membrane protein</topology>
    </subcellularLocation>
</comment>
<keyword evidence="2 5" id="KW-0812">Transmembrane</keyword>
<comment type="function">
    <text evidence="5">Anchors the catalytic components of the fumarate reductase complex to the cell membrane, binds quinones.</text>
</comment>
<comment type="similarity">
    <text evidence="5">Belongs to the FrdD family.</text>
</comment>
<dbReference type="GO" id="GO:0045283">
    <property type="term" value="C:fumarate reductase complex"/>
    <property type="evidence" value="ECO:0007669"/>
    <property type="project" value="UniProtKB-UniRule"/>
</dbReference>
<proteinExistence type="inferred from homology"/>
<sequence>MQDPKRSKEPLVWLMFGAGTTVSAIVFPVLILAVGFLIPFGLISEQGLTNIYNFMHSWWGELIMLIILIFPVWGALHRIHHGLHDLKVHLHGSAAIFYGLAALFSIIAIFAVL</sequence>